<reference evidence="3 4" key="1">
    <citation type="submission" date="2024-04" db="EMBL/GenBank/DDBJ databases">
        <title>The reference genome of an endangered Asteraceae, Deinandra increscens subsp. villosa, native to the Central Coast of California.</title>
        <authorList>
            <person name="Guilliams M."/>
            <person name="Hasenstab-Lehman K."/>
            <person name="Meyer R."/>
            <person name="Mcevoy S."/>
        </authorList>
    </citation>
    <scope>NUCLEOTIDE SEQUENCE [LARGE SCALE GENOMIC DNA]</scope>
    <source>
        <tissue evidence="3">Leaf</tissue>
    </source>
</reference>
<evidence type="ECO:0000256" key="2">
    <source>
        <dbReference type="SAM" id="MobiDB-lite"/>
    </source>
</evidence>
<evidence type="ECO:0000313" key="4">
    <source>
        <dbReference type="Proteomes" id="UP001408789"/>
    </source>
</evidence>
<protein>
    <submittedName>
        <fullName evidence="3">Uncharacterized protein</fullName>
    </submittedName>
</protein>
<dbReference type="Proteomes" id="UP001408789">
    <property type="component" value="Unassembled WGS sequence"/>
</dbReference>
<keyword evidence="4" id="KW-1185">Reference proteome</keyword>
<feature type="coiled-coil region" evidence="1">
    <location>
        <begin position="98"/>
        <end position="125"/>
    </location>
</feature>
<dbReference type="PANTHER" id="PTHR37740:SF1">
    <property type="entry name" value="OS02G0193500 PROTEIN"/>
    <property type="match status" value="1"/>
</dbReference>
<dbReference type="EMBL" id="JBCNJP010000011">
    <property type="protein sequence ID" value="KAK9071492.1"/>
    <property type="molecule type" value="Genomic_DNA"/>
</dbReference>
<proteinExistence type="predicted"/>
<name>A0AAP0DF73_9ASTR</name>
<evidence type="ECO:0000313" key="3">
    <source>
        <dbReference type="EMBL" id="KAK9071492.1"/>
    </source>
</evidence>
<evidence type="ECO:0000256" key="1">
    <source>
        <dbReference type="SAM" id="Coils"/>
    </source>
</evidence>
<dbReference type="PANTHER" id="PTHR37740">
    <property type="entry name" value="OS02G0193500 PROTEIN"/>
    <property type="match status" value="1"/>
</dbReference>
<sequence>MQDHGMIPVEETIIPKQTKRKPAARKLPKNQTQENNMQGAPELIRPSKRTSKSESPQILQQQEKSTSDSLPDSSNEYRSLRRKYLLLEEESFNLGRETKEIQDAVKSLEEEKLSLLDELVVLEGLVDPSEMDPPRRSP</sequence>
<feature type="region of interest" description="Disordered" evidence="2">
    <location>
        <begin position="1"/>
        <end position="76"/>
    </location>
</feature>
<keyword evidence="1" id="KW-0175">Coiled coil</keyword>
<comment type="caution">
    <text evidence="3">The sequence shown here is derived from an EMBL/GenBank/DDBJ whole genome shotgun (WGS) entry which is preliminary data.</text>
</comment>
<feature type="compositionally biased region" description="Basic residues" evidence="2">
    <location>
        <begin position="17"/>
        <end position="28"/>
    </location>
</feature>
<accession>A0AAP0DF73</accession>
<feature type="compositionally biased region" description="Polar residues" evidence="2">
    <location>
        <begin position="29"/>
        <end position="38"/>
    </location>
</feature>
<feature type="compositionally biased region" description="Polar residues" evidence="2">
    <location>
        <begin position="53"/>
        <end position="76"/>
    </location>
</feature>
<organism evidence="3 4">
    <name type="scientific">Deinandra increscens subsp. villosa</name>
    <dbReference type="NCBI Taxonomy" id="3103831"/>
    <lineage>
        <taxon>Eukaryota</taxon>
        <taxon>Viridiplantae</taxon>
        <taxon>Streptophyta</taxon>
        <taxon>Embryophyta</taxon>
        <taxon>Tracheophyta</taxon>
        <taxon>Spermatophyta</taxon>
        <taxon>Magnoliopsida</taxon>
        <taxon>eudicotyledons</taxon>
        <taxon>Gunneridae</taxon>
        <taxon>Pentapetalae</taxon>
        <taxon>asterids</taxon>
        <taxon>campanulids</taxon>
        <taxon>Asterales</taxon>
        <taxon>Asteraceae</taxon>
        <taxon>Asteroideae</taxon>
        <taxon>Heliantheae alliance</taxon>
        <taxon>Madieae</taxon>
        <taxon>Madiinae</taxon>
        <taxon>Deinandra</taxon>
    </lineage>
</organism>
<gene>
    <name evidence="3" type="ORF">SSX86_010061</name>
</gene>
<dbReference type="AlphaFoldDB" id="A0AAP0DF73"/>